<dbReference type="InterPro" id="IPR004010">
    <property type="entry name" value="Double_Cache_2"/>
</dbReference>
<keyword evidence="3" id="KW-0812">Transmembrane</keyword>
<proteinExistence type="predicted"/>
<protein>
    <submittedName>
        <fullName evidence="7">Cache domain-containing protein</fullName>
    </submittedName>
</protein>
<comment type="caution">
    <text evidence="7">The sequence shown here is derived from an EMBL/GenBank/DDBJ whole genome shotgun (WGS) entry which is preliminary data.</text>
</comment>
<dbReference type="InterPro" id="IPR033480">
    <property type="entry name" value="sCache_2"/>
</dbReference>
<dbReference type="Gene3D" id="3.30.450.20">
    <property type="entry name" value="PAS domain"/>
    <property type="match status" value="2"/>
</dbReference>
<evidence type="ECO:0000256" key="5">
    <source>
        <dbReference type="ARBA" id="ARBA00023136"/>
    </source>
</evidence>
<accession>A0A9Q4KSB3</accession>
<evidence type="ECO:0000313" key="7">
    <source>
        <dbReference type="EMBL" id="MDE4907729.1"/>
    </source>
</evidence>
<dbReference type="GO" id="GO:0005886">
    <property type="term" value="C:plasma membrane"/>
    <property type="evidence" value="ECO:0007669"/>
    <property type="project" value="UniProtKB-SubCell"/>
</dbReference>
<dbReference type="AlphaFoldDB" id="A0A9Q4KSB3"/>
<dbReference type="PROSITE" id="PS51257">
    <property type="entry name" value="PROKAR_LIPOPROTEIN"/>
    <property type="match status" value="1"/>
</dbReference>
<evidence type="ECO:0000313" key="8">
    <source>
        <dbReference type="Proteomes" id="UP001143747"/>
    </source>
</evidence>
<feature type="domain" description="Single Cache" evidence="6">
    <location>
        <begin position="290"/>
        <end position="374"/>
    </location>
</feature>
<keyword evidence="4" id="KW-1133">Transmembrane helix</keyword>
<dbReference type="InterPro" id="IPR054513">
    <property type="entry name" value="Dret_0059-like_sensor"/>
</dbReference>
<evidence type="ECO:0000256" key="2">
    <source>
        <dbReference type="ARBA" id="ARBA00022475"/>
    </source>
</evidence>
<sequence length="560" mass="61714">MKKILIGMVVLFLAAFVVFSGCTTQESTTQTDDTQVQMEAVADDLTTSIDSGLNDVKSGIYNNSLALSENGLSGDAAEKTLSENLLNYPWAQSSLVISKEGVVVTAVPQNYADIIGDDLSWQSQVQTANTEQTPIVSDVFTMAEGFIGISQSYPVFSESDEYLGYTDITYSPETFLGRQILPIQEGTPYDVWVSQTDGTLIYDTKKEEIGNNLLSNPMYSDPVLQAVLTRIVTEPSGSDEYLFSDKNWNQNVTKKAVWETAGIDGAEWRVVVTYSDDASEGETTVVPTEGMDATDSRYEILTAFVESAAEYAQENGKEAALKEFNDVNGEFIDGELYIFAYENDETVISLPYQKELLGTSRLGVPDSNGVLFIDAATVVAKNGGGSLYYIYPNPKDDYKEEFKLSYVVPVDDEWFVGSGIYLPELPAEFSVTEKDELVQRVKAARDYAQETGRKKAVSDFNDLNQTFADGGSYIFAYDYEGNTLALPFQPEFIGINRFDYADTYGVKIIPLEISAAKNGGGFVYVEYLNPDTGDTGLKLCYVEPVSDEWFVGSGMYTQNL</sequence>
<keyword evidence="2" id="KW-1003">Cell membrane</keyword>
<gene>
    <name evidence="7" type="ORF">L0665_03770</name>
</gene>
<evidence type="ECO:0000259" key="6">
    <source>
        <dbReference type="SMART" id="SM01049"/>
    </source>
</evidence>
<dbReference type="Pfam" id="PF22309">
    <property type="entry name" value="HK-GC-Chemotax_sensor"/>
    <property type="match status" value="1"/>
</dbReference>
<comment type="subcellular location">
    <subcellularLocation>
        <location evidence="1">Cell membrane</location>
        <topology evidence="1">Multi-pass membrane protein</topology>
    </subcellularLocation>
</comment>
<keyword evidence="5" id="KW-0472">Membrane</keyword>
<organism evidence="7 8">
    <name type="scientific">Methanogenium marinum</name>
    <dbReference type="NCBI Taxonomy" id="348610"/>
    <lineage>
        <taxon>Archaea</taxon>
        <taxon>Methanobacteriati</taxon>
        <taxon>Methanobacteriota</taxon>
        <taxon>Stenosarchaea group</taxon>
        <taxon>Methanomicrobia</taxon>
        <taxon>Methanomicrobiales</taxon>
        <taxon>Methanomicrobiaceae</taxon>
        <taxon>Methanogenium</taxon>
    </lineage>
</organism>
<evidence type="ECO:0000256" key="4">
    <source>
        <dbReference type="ARBA" id="ARBA00022989"/>
    </source>
</evidence>
<name>A0A9Q4KSB3_9EURY</name>
<keyword evidence="8" id="KW-1185">Reference proteome</keyword>
<feature type="domain" description="Single Cache" evidence="6">
    <location>
        <begin position="428"/>
        <end position="510"/>
    </location>
</feature>
<reference evidence="7" key="1">
    <citation type="submission" date="2022-01" db="EMBL/GenBank/DDBJ databases">
        <title>Draft genome of Methanogenium marinum DSM 15558.</title>
        <authorList>
            <person name="Chen S.-C."/>
            <person name="You Y.-T."/>
        </authorList>
    </citation>
    <scope>NUCLEOTIDE SEQUENCE</scope>
    <source>
        <strain evidence="7">DSM 15558</strain>
    </source>
</reference>
<dbReference type="EMBL" id="JAKELO010000002">
    <property type="protein sequence ID" value="MDE4907729.1"/>
    <property type="molecule type" value="Genomic_DNA"/>
</dbReference>
<evidence type="ECO:0000256" key="1">
    <source>
        <dbReference type="ARBA" id="ARBA00004651"/>
    </source>
</evidence>
<dbReference type="RefSeq" id="WP_274924377.1">
    <property type="nucleotide sequence ID" value="NZ_JAKELO010000002.1"/>
</dbReference>
<evidence type="ECO:0000256" key="3">
    <source>
        <dbReference type="ARBA" id="ARBA00022692"/>
    </source>
</evidence>
<dbReference type="Proteomes" id="UP001143747">
    <property type="component" value="Unassembled WGS sequence"/>
</dbReference>
<dbReference type="Pfam" id="PF08269">
    <property type="entry name" value="dCache_2"/>
    <property type="match status" value="1"/>
</dbReference>
<dbReference type="SMART" id="SM01049">
    <property type="entry name" value="Cache_2"/>
    <property type="match status" value="2"/>
</dbReference>